<feature type="compositionally biased region" description="Basic and acidic residues" evidence="1">
    <location>
        <begin position="16"/>
        <end position="26"/>
    </location>
</feature>
<reference evidence="2 3" key="1">
    <citation type="submission" date="2019-03" db="EMBL/GenBank/DDBJ databases">
        <title>Draft genome sequence of Xylaria hypoxylon DSM 108379, a ubiquitous saprotrophic-parasitic fungi on hardwood.</title>
        <authorList>
            <person name="Buettner E."/>
            <person name="Leonhardt S."/>
            <person name="Gebauer A.M."/>
            <person name="Liers C."/>
            <person name="Hofrichter M."/>
            <person name="Kellner H."/>
        </authorList>
    </citation>
    <scope>NUCLEOTIDE SEQUENCE [LARGE SCALE GENOMIC DNA]</scope>
    <source>
        <strain evidence="2 3">DSM 108379</strain>
    </source>
</reference>
<feature type="compositionally biased region" description="Acidic residues" evidence="1">
    <location>
        <begin position="1"/>
        <end position="10"/>
    </location>
</feature>
<name>A0A4Z0YW41_9PEZI</name>
<dbReference type="AlphaFoldDB" id="A0A4Z0YW41"/>
<protein>
    <submittedName>
        <fullName evidence="2">Uncharacterized protein</fullName>
    </submittedName>
</protein>
<dbReference type="Proteomes" id="UP000297716">
    <property type="component" value="Unassembled WGS sequence"/>
</dbReference>
<keyword evidence="3" id="KW-1185">Reference proteome</keyword>
<accession>A0A4Z0YW41</accession>
<feature type="region of interest" description="Disordered" evidence="1">
    <location>
        <begin position="1"/>
        <end position="26"/>
    </location>
</feature>
<feature type="compositionally biased region" description="Basic and acidic residues" evidence="1">
    <location>
        <begin position="335"/>
        <end position="363"/>
    </location>
</feature>
<organism evidence="2 3">
    <name type="scientific">Xylaria hypoxylon</name>
    <dbReference type="NCBI Taxonomy" id="37992"/>
    <lineage>
        <taxon>Eukaryota</taxon>
        <taxon>Fungi</taxon>
        <taxon>Dikarya</taxon>
        <taxon>Ascomycota</taxon>
        <taxon>Pezizomycotina</taxon>
        <taxon>Sordariomycetes</taxon>
        <taxon>Xylariomycetidae</taxon>
        <taxon>Xylariales</taxon>
        <taxon>Xylariaceae</taxon>
        <taxon>Xylaria</taxon>
    </lineage>
</organism>
<dbReference type="EMBL" id="SKBN01000004">
    <property type="protein sequence ID" value="TGJ88304.1"/>
    <property type="molecule type" value="Genomic_DNA"/>
</dbReference>
<sequence>MRQAKEEEEASIMPQTKDDQPCSNNDDRGRVNHALWLLERAIMDAEAENVDGFLAQKNQPRKRKRNISKHADDVVLFSSMSTASLNKFILEYTHFNLPPLLHCCLSNVVDIRNSNDGNGDGNEVYRYKGLYEGFVPSPPLSFELIDNHSFIIAGSIAYLQDNFPQRPFLRQQIVQFLLSGVDKSDSGNILDRISPSQNFLRLHEDTLSIYYGQHTYTFLRTVPVYRLGTKRNKHHNNNINGDCRESIACSIKNFWRMVHLDYTHINEALRQNKWGGKNYRKYGIQQKGMTMEECTVRYDYEQGDGKWSHPNFIPGVFIAMAQRYRWSGWKDVRKDKRKDQKEYKHNDKHENGISSGKESETSETRGVPINGVAPTCQILLTDGPNDRTYAHLYTTQVPRFIISSLDEPGQCQFPVPPAKTKDSGVNGHNNEYQHEDLPFDFPIRHTKIAYEPYESFRQRLRESIVCSHESFRDAGKNARGPEHEEGR</sequence>
<dbReference type="OrthoDB" id="4748770at2759"/>
<feature type="region of interest" description="Disordered" evidence="1">
    <location>
        <begin position="335"/>
        <end position="369"/>
    </location>
</feature>
<evidence type="ECO:0000256" key="1">
    <source>
        <dbReference type="SAM" id="MobiDB-lite"/>
    </source>
</evidence>
<proteinExistence type="predicted"/>
<evidence type="ECO:0000313" key="3">
    <source>
        <dbReference type="Proteomes" id="UP000297716"/>
    </source>
</evidence>
<gene>
    <name evidence="2" type="ORF">E0Z10_g477</name>
</gene>
<comment type="caution">
    <text evidence="2">The sequence shown here is derived from an EMBL/GenBank/DDBJ whole genome shotgun (WGS) entry which is preliminary data.</text>
</comment>
<evidence type="ECO:0000313" key="2">
    <source>
        <dbReference type="EMBL" id="TGJ88304.1"/>
    </source>
</evidence>